<evidence type="ECO:0000313" key="3">
    <source>
        <dbReference type="EMBL" id="NIJ44711.1"/>
    </source>
</evidence>
<gene>
    <name evidence="3" type="ORF">FHR24_001150</name>
</gene>
<proteinExistence type="predicted"/>
<dbReference type="EMBL" id="JAASQL010000001">
    <property type="protein sequence ID" value="NIJ44711.1"/>
    <property type="molecule type" value="Genomic_DNA"/>
</dbReference>
<dbReference type="PROSITE" id="PS51257">
    <property type="entry name" value="PROKAR_LIPOPROTEIN"/>
    <property type="match status" value="1"/>
</dbReference>
<dbReference type="SMART" id="SM00710">
    <property type="entry name" value="PbH1"/>
    <property type="match status" value="6"/>
</dbReference>
<dbReference type="Proteomes" id="UP000745859">
    <property type="component" value="Unassembled WGS sequence"/>
</dbReference>
<name>A0ABX0UB72_9FLAO</name>
<dbReference type="InterPro" id="IPR012334">
    <property type="entry name" value="Pectin_lyas_fold"/>
</dbReference>
<accession>A0ABX0UB72</accession>
<keyword evidence="4" id="KW-1185">Reference proteome</keyword>
<organism evidence="3 4">
    <name type="scientific">Wenyingzhuangia heitensis</name>
    <dbReference type="NCBI Taxonomy" id="1487859"/>
    <lineage>
        <taxon>Bacteria</taxon>
        <taxon>Pseudomonadati</taxon>
        <taxon>Bacteroidota</taxon>
        <taxon>Flavobacteriia</taxon>
        <taxon>Flavobacteriales</taxon>
        <taxon>Flavobacteriaceae</taxon>
        <taxon>Wenyingzhuangia</taxon>
    </lineage>
</organism>
<evidence type="ECO:0000313" key="4">
    <source>
        <dbReference type="Proteomes" id="UP000745859"/>
    </source>
</evidence>
<sequence>MKRFYLFSKLTLLFFVLSFVSCGKAEIDEQLIDESQESLVFNLGESRSTAITQTVRVSTQSGATHYDKLVNAIAMANASTEILLDVDVTFGSSNKAIVLDNGNVNIRGAAKGNGKYQLKRTGTYKNKNHIHNSLIVVTSSNISIDNIQFLINDGTAYRCMFLGDVTNNGAIADRLKLFSNISITNSAFKQQVVGDTTRGVFFEGSFKNIVIDNCFFNNWFGLVARDCPTLDGFDVNNNRFYNGSHQISLDGALLGETDSTYGLGVNLVKHANIDITNNDFYLTKSFNLAIANTRNVYVYNNTFKGGTENYSQPIHIEDESKNIRIVKNKIESPNNYGILIFATGKVGHGQGRTFTEAEKKLKGSGNVLVKNNTMVTSQDQAVIATYLKGYLKFQGNNVFSATNGVSVQAKKSNPGAKVIFVDNSGVYNNSNLSNALNNGKIVIDNTNTIVMP</sequence>
<feature type="domain" description="Right handed beta helix" evidence="2">
    <location>
        <begin position="234"/>
        <end position="344"/>
    </location>
</feature>
<dbReference type="Pfam" id="PF13229">
    <property type="entry name" value="Beta_helix"/>
    <property type="match status" value="1"/>
</dbReference>
<dbReference type="InterPro" id="IPR039448">
    <property type="entry name" value="Beta_helix"/>
</dbReference>
<dbReference type="RefSeq" id="WP_167185222.1">
    <property type="nucleotide sequence ID" value="NZ_JAASQL010000001.1"/>
</dbReference>
<comment type="caution">
    <text evidence="3">The sequence shown here is derived from an EMBL/GenBank/DDBJ whole genome shotgun (WGS) entry which is preliminary data.</text>
</comment>
<dbReference type="Gene3D" id="2.160.20.10">
    <property type="entry name" value="Single-stranded right-handed beta-helix, Pectin lyase-like"/>
    <property type="match status" value="1"/>
</dbReference>
<dbReference type="InterPro" id="IPR011050">
    <property type="entry name" value="Pectin_lyase_fold/virulence"/>
</dbReference>
<evidence type="ECO:0000256" key="1">
    <source>
        <dbReference type="SAM" id="SignalP"/>
    </source>
</evidence>
<dbReference type="InterPro" id="IPR006626">
    <property type="entry name" value="PbH1"/>
</dbReference>
<keyword evidence="1" id="KW-0732">Signal</keyword>
<protein>
    <recommendedName>
        <fullName evidence="2">Right handed beta helix domain-containing protein</fullName>
    </recommendedName>
</protein>
<reference evidence="3 4" key="1">
    <citation type="submission" date="2020-03" db="EMBL/GenBank/DDBJ databases">
        <title>Genomic Encyclopedia of Type Strains, Phase IV (KMG-IV): sequencing the most valuable type-strain genomes for metagenomic binning, comparative biology and taxonomic classification.</title>
        <authorList>
            <person name="Goeker M."/>
        </authorList>
    </citation>
    <scope>NUCLEOTIDE SEQUENCE [LARGE SCALE GENOMIC DNA]</scope>
    <source>
        <strain evidence="3 4">DSM 101599</strain>
    </source>
</reference>
<feature type="chain" id="PRO_5046482354" description="Right handed beta helix domain-containing protein" evidence="1">
    <location>
        <begin position="26"/>
        <end position="452"/>
    </location>
</feature>
<feature type="signal peptide" evidence="1">
    <location>
        <begin position="1"/>
        <end position="25"/>
    </location>
</feature>
<dbReference type="SUPFAM" id="SSF51126">
    <property type="entry name" value="Pectin lyase-like"/>
    <property type="match status" value="1"/>
</dbReference>
<evidence type="ECO:0000259" key="2">
    <source>
        <dbReference type="Pfam" id="PF13229"/>
    </source>
</evidence>